<keyword evidence="2" id="KW-1185">Reference proteome</keyword>
<sequence>MIRTKTTFIVGAGASTELQFPGGPELLSRIAQGYDFSRFGTELQTRDSTLLAQYVAKAGERLNKSQNDLLAAAERIRISSKLGTSIHSIIEQHNSDRLIPTLGKIAIAHFICQAEARSLLREKPRMRGDLPVQGQDYWLFYFAQLLTSGVPRTKVDRIFDDVTIINFNWDRTIEHFMPFALEMAFGMPIAEAQQLVAAKLKILRPYGSVGRLQWQSGDAPQVDWGTEKPWNIHNLPTQIFTASERANDVGLLREIRQTVTYAKRLVFLGFAFHPQNMELLIDHSLSHNPEVLTTIYGMTAANRATVIQMLYRQLGLEREDLLTIVNARCFEMLRDYNLMLES</sequence>
<accession>A0A7Y9XY00</accession>
<protein>
    <recommendedName>
        <fullName evidence="3">SIR2-like domain-containing protein</fullName>
    </recommendedName>
</protein>
<organism evidence="1 2">
    <name type="scientific">Novosphingobium marinum</name>
    <dbReference type="NCBI Taxonomy" id="1514948"/>
    <lineage>
        <taxon>Bacteria</taxon>
        <taxon>Pseudomonadati</taxon>
        <taxon>Pseudomonadota</taxon>
        <taxon>Alphaproteobacteria</taxon>
        <taxon>Sphingomonadales</taxon>
        <taxon>Sphingomonadaceae</taxon>
        <taxon>Novosphingobium</taxon>
    </lineage>
</organism>
<dbReference type="EMBL" id="JACBZF010000005">
    <property type="protein sequence ID" value="NYH96505.1"/>
    <property type="molecule type" value="Genomic_DNA"/>
</dbReference>
<reference evidence="1 2" key="1">
    <citation type="submission" date="2020-07" db="EMBL/GenBank/DDBJ databases">
        <title>Genomic Encyclopedia of Type Strains, Phase IV (KMG-IV): sequencing the most valuable type-strain genomes for metagenomic binning, comparative biology and taxonomic classification.</title>
        <authorList>
            <person name="Goeker M."/>
        </authorList>
    </citation>
    <scope>NUCLEOTIDE SEQUENCE [LARGE SCALE GENOMIC DNA]</scope>
    <source>
        <strain evidence="1 2">DSM 29043</strain>
    </source>
</reference>
<proteinExistence type="predicted"/>
<name>A0A7Y9XY00_9SPHN</name>
<comment type="caution">
    <text evidence="1">The sequence shown here is derived from an EMBL/GenBank/DDBJ whole genome shotgun (WGS) entry which is preliminary data.</text>
</comment>
<dbReference type="RefSeq" id="WP_179408339.1">
    <property type="nucleotide sequence ID" value="NZ_JACBZF010000005.1"/>
</dbReference>
<dbReference type="Proteomes" id="UP000522081">
    <property type="component" value="Unassembled WGS sequence"/>
</dbReference>
<evidence type="ECO:0000313" key="1">
    <source>
        <dbReference type="EMBL" id="NYH96505.1"/>
    </source>
</evidence>
<evidence type="ECO:0000313" key="2">
    <source>
        <dbReference type="Proteomes" id="UP000522081"/>
    </source>
</evidence>
<gene>
    <name evidence="1" type="ORF">FHS75_002844</name>
</gene>
<evidence type="ECO:0008006" key="3">
    <source>
        <dbReference type="Google" id="ProtNLM"/>
    </source>
</evidence>
<dbReference type="AlphaFoldDB" id="A0A7Y9XY00"/>